<accession>A0AAX4HNL1</accession>
<evidence type="ECO:0000313" key="5">
    <source>
        <dbReference type="Proteomes" id="UP001324634"/>
    </source>
</evidence>
<dbReference type="RefSeq" id="WP_321394395.1">
    <property type="nucleotide sequence ID" value="NZ_CP139487.1"/>
</dbReference>
<dbReference type="SUPFAM" id="SSF160935">
    <property type="entry name" value="VPA0735-like"/>
    <property type="match status" value="1"/>
</dbReference>
<evidence type="ECO:0000259" key="2">
    <source>
        <dbReference type="Pfam" id="PF06742"/>
    </source>
</evidence>
<evidence type="ECO:0000259" key="3">
    <source>
        <dbReference type="Pfam" id="PF06863"/>
    </source>
</evidence>
<dbReference type="PANTHER" id="PTHR36509:SF2">
    <property type="entry name" value="BLL3101 PROTEIN"/>
    <property type="match status" value="1"/>
</dbReference>
<dbReference type="InterPro" id="IPR010679">
    <property type="entry name" value="DUF1254"/>
</dbReference>
<reference evidence="4 5" key="1">
    <citation type="submission" date="2023-11" db="EMBL/GenBank/DDBJ databases">
        <title>Peredibacter starrii A3.12.</title>
        <authorList>
            <person name="Mitchell R.J."/>
        </authorList>
    </citation>
    <scope>NUCLEOTIDE SEQUENCE [LARGE SCALE GENOMIC DNA]</scope>
    <source>
        <strain evidence="4 5">A3.12</strain>
    </source>
</reference>
<dbReference type="InterPro" id="IPR010621">
    <property type="entry name" value="DUF1214"/>
</dbReference>
<keyword evidence="5" id="KW-1185">Reference proteome</keyword>
<dbReference type="EMBL" id="CP139487">
    <property type="protein sequence ID" value="WPU64834.1"/>
    <property type="molecule type" value="Genomic_DNA"/>
</dbReference>
<evidence type="ECO:0000313" key="4">
    <source>
        <dbReference type="EMBL" id="WPU64834.1"/>
    </source>
</evidence>
<feature type="domain" description="DUF1254" evidence="3">
    <location>
        <begin position="67"/>
        <end position="198"/>
    </location>
</feature>
<evidence type="ECO:0000256" key="1">
    <source>
        <dbReference type="SAM" id="MobiDB-lite"/>
    </source>
</evidence>
<feature type="domain" description="DUF1214" evidence="2">
    <location>
        <begin position="341"/>
        <end position="446"/>
    </location>
</feature>
<feature type="region of interest" description="Disordered" evidence="1">
    <location>
        <begin position="464"/>
        <end position="483"/>
    </location>
</feature>
<dbReference type="Pfam" id="PF06742">
    <property type="entry name" value="DUF1214"/>
    <property type="match status" value="1"/>
</dbReference>
<dbReference type="KEGG" id="psti:SOO65_19250"/>
<proteinExistence type="predicted"/>
<dbReference type="AlphaFoldDB" id="A0AAX4HNL1"/>
<dbReference type="Proteomes" id="UP001324634">
    <property type="component" value="Chromosome"/>
</dbReference>
<dbReference type="Pfam" id="PF06863">
    <property type="entry name" value="DUF1254"/>
    <property type="match status" value="1"/>
</dbReference>
<dbReference type="InterPro" id="IPR037050">
    <property type="entry name" value="DUF1254_sf"/>
</dbReference>
<dbReference type="Gene3D" id="2.60.120.600">
    <property type="entry name" value="Domain of unknown function DUF1214, C-terminal domain"/>
    <property type="match status" value="1"/>
</dbReference>
<sequence>MHYLNLVFLFCLFLGCAHESDKPRSQSMTEVLADAYEYGFPLVLMDVTRENATNVARPDSRKIRAPINQFAHAGRFPDHSFKDVVRVNVDTMYSTAWLDLSKEPMILEVPDTKNRYYILPILDGWTNIFSSPGKRTTGTRKSKFAIVGPNWSGDLPIEVKVIKSPTNMAWIVGRTEARGKKDAQTVVAKIQKGMKLYPLSAYGKTYHAPAGKVDKRLTSKDSPVEQVFKMSTEEYFNRLNKLMLENPPPMADAPAIERFAKYGIAPGVKFTTQVVNPRELRKYEEIPGAVREKFEKEIQAVAFPKDGWVMLKNLGSYDTDYAKRALVAYAGLGASLDLDIVYPTALIDGHGDPLNGSNRYVLHFDKNELPPVKAFWSLTVYGKDGYVVKNALNRYAIGNRSNLKYNRDGSLDIYIQNISPGKNMESNWLPIPAGDFSITARLYWPKPEEIKNWRMPPILKSTARPSISAAEVDRKKSSPAQRM</sequence>
<gene>
    <name evidence="4" type="ORF">SOO65_19250</name>
</gene>
<name>A0AAX4HNL1_9BACT</name>
<dbReference type="InterPro" id="IPR037049">
    <property type="entry name" value="DUF1214_C_sf"/>
</dbReference>
<protein>
    <submittedName>
        <fullName evidence="4">DUF1254 domain-containing protein</fullName>
    </submittedName>
</protein>
<dbReference type="PANTHER" id="PTHR36509">
    <property type="entry name" value="BLL3101 PROTEIN"/>
    <property type="match status" value="1"/>
</dbReference>
<organism evidence="4 5">
    <name type="scientific">Peredibacter starrii</name>
    <dbReference type="NCBI Taxonomy" id="28202"/>
    <lineage>
        <taxon>Bacteria</taxon>
        <taxon>Pseudomonadati</taxon>
        <taxon>Bdellovibrionota</taxon>
        <taxon>Bacteriovoracia</taxon>
        <taxon>Bacteriovoracales</taxon>
        <taxon>Bacteriovoracaceae</taxon>
        <taxon>Peredibacter</taxon>
    </lineage>
</organism>
<dbReference type="Gene3D" id="2.60.40.1610">
    <property type="entry name" value="Domain of unknown function DUF1254"/>
    <property type="match status" value="1"/>
</dbReference>